<feature type="compositionally biased region" description="Basic and acidic residues" evidence="1">
    <location>
        <begin position="56"/>
        <end position="71"/>
    </location>
</feature>
<dbReference type="GO" id="GO:0044782">
    <property type="term" value="P:cilium organization"/>
    <property type="evidence" value="ECO:0007669"/>
    <property type="project" value="TreeGrafter"/>
</dbReference>
<organism evidence="2 3">
    <name type="scientific">Petromyzon marinus</name>
    <name type="common">Sea lamprey</name>
    <dbReference type="NCBI Taxonomy" id="7757"/>
    <lineage>
        <taxon>Eukaryota</taxon>
        <taxon>Metazoa</taxon>
        <taxon>Chordata</taxon>
        <taxon>Craniata</taxon>
        <taxon>Vertebrata</taxon>
        <taxon>Cyclostomata</taxon>
        <taxon>Hyperoartia</taxon>
        <taxon>Petromyzontiformes</taxon>
        <taxon>Petromyzontidae</taxon>
        <taxon>Petromyzon</taxon>
    </lineage>
</organism>
<dbReference type="SUPFAM" id="SSF48371">
    <property type="entry name" value="ARM repeat"/>
    <property type="match status" value="1"/>
</dbReference>
<dbReference type="GeneID" id="116952932"/>
<dbReference type="KEGG" id="pmrn:116952932"/>
<evidence type="ECO:0000256" key="1">
    <source>
        <dbReference type="SAM" id="MobiDB-lite"/>
    </source>
</evidence>
<feature type="compositionally biased region" description="Basic and acidic residues" evidence="1">
    <location>
        <begin position="175"/>
        <end position="191"/>
    </location>
</feature>
<accession>A0AAJ7XCV0</accession>
<dbReference type="InterPro" id="IPR000225">
    <property type="entry name" value="Armadillo"/>
</dbReference>
<evidence type="ECO:0000313" key="3">
    <source>
        <dbReference type="RefSeq" id="XP_032828563.1"/>
    </source>
</evidence>
<sequence>MAPSVPRGRAAGEAASPGLTAASVPTAAPPGATAASPSRRTSAQIVSEARALVRALETRRPRTPREAERRLFGPRGGVDGRSLDSRPSSAVSLHSHHFEVMEQRPTSRTRLAPLQHQKPRVSSDSLDRDPDQDPLPKSLGDPREVARVSRSRARLFRAASAGHVLPDKPTPPHDGGLKRMRSDLGSRDRAHLAPVAVVEAWGERPPDRGGRPPSSPDPPSSPNTPSAPDSPSSPDFPTEAAFWSSHVAPLLTQLEAYSTEGDRPQVEEEGQEERAEVVGRLCGVCEDLGAVLARGGMLAQRGGHGRAALLRVLYRLVDVNSDRLLLHVIKLILSIQVKDKNLLNVCKLVFKISRTENNDLLFLQVGIVELLLGVLGDPDLAANVEALTYCAGAVKFLANSGGSDGGDGGGALGAELLARGALDTLLGLLARANTALADKAMAHLLVQVTAAVRGLADAPGACGFFRAARALPTLCTTLERYECDACVCTNVLRTFSKVTDRSEGCRELAAVDSSPNILIALLHKFPRKQDLVVRVCYTLGNLAARSEAVRERLWRHASCLDVLLHVYALQLQRQPDTDLAEDVLVKLLRVLANLSLHPGLGAALASHPRCIQLLICTLESPGVREREEIVLNAVATVNNLSYHMGPGATLQGQQLRIAELLLMPLLGPGEEGVLEALRALGNLSQSAAVRELLHQHHVPGLLLELLSEGSQDVCYSAGGVLLNMSSTDDGGAGRLLQLGAMERLLSCLQRYCRGDWQLGGLLCKVLWNFSQGPAATGTSGKGGGLDPSDTTRLLATLHLLLDERTALVSAPLGGGEPGETVQGYHRQLWEAEFVPVARRLQKRVQSQAAPLLLEPL</sequence>
<protein>
    <submittedName>
        <fullName evidence="3">Armadillo repeat-containing protein 2 isoform X1</fullName>
    </submittedName>
</protein>
<feature type="compositionally biased region" description="Basic and acidic residues" evidence="1">
    <location>
        <begin position="201"/>
        <end position="210"/>
    </location>
</feature>
<dbReference type="Proteomes" id="UP001318040">
    <property type="component" value="Chromosome 49"/>
</dbReference>
<dbReference type="InterPro" id="IPR016024">
    <property type="entry name" value="ARM-type_fold"/>
</dbReference>
<dbReference type="RefSeq" id="XP_032828563.1">
    <property type="nucleotide sequence ID" value="XM_032972672.1"/>
</dbReference>
<dbReference type="PANTHER" id="PTHR21356">
    <property type="entry name" value="ARMADILLO REPEAT CONTAINING 2"/>
    <property type="match status" value="1"/>
</dbReference>
<feature type="compositionally biased region" description="Pro residues" evidence="1">
    <location>
        <begin position="213"/>
        <end position="222"/>
    </location>
</feature>
<keyword evidence="2" id="KW-1185">Reference proteome</keyword>
<name>A0AAJ7XCV0_PETMA</name>
<dbReference type="AlphaFoldDB" id="A0AAJ7XCV0"/>
<reference evidence="3" key="1">
    <citation type="submission" date="2025-08" db="UniProtKB">
        <authorList>
            <consortium name="RefSeq"/>
        </authorList>
    </citation>
    <scope>IDENTIFICATION</scope>
    <source>
        <tissue evidence="3">Sperm</tissue>
    </source>
</reference>
<feature type="compositionally biased region" description="Low complexity" evidence="1">
    <location>
        <begin position="223"/>
        <end position="237"/>
    </location>
</feature>
<dbReference type="PANTHER" id="PTHR21356:SF1">
    <property type="entry name" value="ARMADILLO REPEAT-CONTAINING PROTEIN 2"/>
    <property type="match status" value="1"/>
</dbReference>
<dbReference type="InterPro" id="IPR011989">
    <property type="entry name" value="ARM-like"/>
</dbReference>
<feature type="compositionally biased region" description="Low complexity" evidence="1">
    <location>
        <begin position="20"/>
        <end position="43"/>
    </location>
</feature>
<evidence type="ECO:0000313" key="2">
    <source>
        <dbReference type="Proteomes" id="UP001318040"/>
    </source>
</evidence>
<proteinExistence type="predicted"/>
<feature type="region of interest" description="Disordered" evidence="1">
    <location>
        <begin position="1"/>
        <end position="239"/>
    </location>
</feature>
<dbReference type="InterPro" id="IPR038905">
    <property type="entry name" value="ARMC2"/>
</dbReference>
<dbReference type="Gene3D" id="1.25.10.10">
    <property type="entry name" value="Leucine-rich Repeat Variant"/>
    <property type="match status" value="2"/>
</dbReference>
<gene>
    <name evidence="3" type="primary">ARMC2</name>
</gene>
<dbReference type="CTD" id="84071"/>
<dbReference type="SMART" id="SM00185">
    <property type="entry name" value="ARM"/>
    <property type="match status" value="7"/>
</dbReference>